<dbReference type="Pfam" id="PF00534">
    <property type="entry name" value="Glycos_transf_1"/>
    <property type="match status" value="1"/>
</dbReference>
<keyword evidence="1 5" id="KW-0328">Glycosyltransferase</keyword>
<dbReference type="SUPFAM" id="SSF53756">
    <property type="entry name" value="UDP-Glycosyltransferase/glycogen phosphorylase"/>
    <property type="match status" value="1"/>
</dbReference>
<dbReference type="EMBL" id="FO117623">
    <property type="protein sequence ID" value="CCG01728.1"/>
    <property type="molecule type" value="Genomic_DNA"/>
</dbReference>
<dbReference type="RefSeq" id="WP_014374637.1">
    <property type="nucleotide sequence ID" value="NC_016943.1"/>
</dbReference>
<evidence type="ECO:0000256" key="1">
    <source>
        <dbReference type="ARBA" id="ARBA00022676"/>
    </source>
</evidence>
<keyword evidence="2 5" id="KW-0808">Transferase</keyword>
<dbReference type="Proteomes" id="UP000007517">
    <property type="component" value="Chromosome"/>
</dbReference>
<proteinExistence type="predicted"/>
<evidence type="ECO:0000259" key="4">
    <source>
        <dbReference type="Pfam" id="PF13439"/>
    </source>
</evidence>
<protein>
    <submittedName>
        <fullName evidence="5">Glycosyl transferase group 1</fullName>
        <ecNumber evidence="5">2.4.1.-</ecNumber>
    </submittedName>
</protein>
<dbReference type="InterPro" id="IPR028098">
    <property type="entry name" value="Glyco_trans_4-like_N"/>
</dbReference>
<feature type="domain" description="Glycosyltransferase subfamily 4-like N-terminal" evidence="4">
    <location>
        <begin position="46"/>
        <end position="182"/>
    </location>
</feature>
<dbReference type="AlphaFoldDB" id="H6RSH7"/>
<evidence type="ECO:0000259" key="3">
    <source>
        <dbReference type="Pfam" id="PF00534"/>
    </source>
</evidence>
<sequence>MDFHGRKAVIAAHPHVDLYGSDVMFLESVTAMAPDVVTILPNDGQLAEALRLRGIDVQIKDFPVLRKVELRTPWHAAIFVVRFLRSVVALTAWLRARGAAVVYVSTIAAPEWLLAGRFSGARVVCHLHESEPQMSRLASALLLSPLLAADLVIANSKDSLAWIRSSLGVRAARRSRVIHNGVREPAAPAVADVPDVPPGARSVVVVGRLAARKGQDTAIVATALVRQAGFDVRLTLVGDSYPGYEGYVNGLHELAAREGIREVTDFAGFQDPSPHVAAADVVLVPSRVEPFGLVAVEALLLGRPVIASRVGGLPEVIEDRRTGLLVDPGDPRMLADAIIRLLSDSELAAALGRAGQVEARARFSMATYSAALSEAVLPGS</sequence>
<organism evidence="5 6">
    <name type="scientific">Blastococcus saxobsidens (strain DD2)</name>
    <dbReference type="NCBI Taxonomy" id="1146883"/>
    <lineage>
        <taxon>Bacteria</taxon>
        <taxon>Bacillati</taxon>
        <taxon>Actinomycetota</taxon>
        <taxon>Actinomycetes</taxon>
        <taxon>Geodermatophilales</taxon>
        <taxon>Geodermatophilaceae</taxon>
        <taxon>Blastococcus</taxon>
    </lineage>
</organism>
<evidence type="ECO:0000313" key="5">
    <source>
        <dbReference type="EMBL" id="CCG01728.1"/>
    </source>
</evidence>
<dbReference type="HOGENOM" id="CLU_009583_0_4_11"/>
<evidence type="ECO:0000313" key="6">
    <source>
        <dbReference type="Proteomes" id="UP000007517"/>
    </source>
</evidence>
<keyword evidence="6" id="KW-1185">Reference proteome</keyword>
<dbReference type="InterPro" id="IPR001296">
    <property type="entry name" value="Glyco_trans_1"/>
</dbReference>
<gene>
    <name evidence="5" type="primary">cps2I</name>
    <name evidence="5" type="ordered locus">BLASA_0775</name>
</gene>
<dbReference type="KEGG" id="bsd:BLASA_0775"/>
<dbReference type="eggNOG" id="COG0297">
    <property type="taxonomic scope" value="Bacteria"/>
</dbReference>
<dbReference type="PANTHER" id="PTHR12526:SF510">
    <property type="entry name" value="D-INOSITOL 3-PHOSPHATE GLYCOSYLTRANSFERASE"/>
    <property type="match status" value="1"/>
</dbReference>
<feature type="domain" description="Glycosyl transferase family 1" evidence="3">
    <location>
        <begin position="199"/>
        <end position="356"/>
    </location>
</feature>
<accession>H6RSH7</accession>
<dbReference type="PANTHER" id="PTHR12526">
    <property type="entry name" value="GLYCOSYLTRANSFERASE"/>
    <property type="match status" value="1"/>
</dbReference>
<dbReference type="STRING" id="1146883.BLASA_0775"/>
<dbReference type="GO" id="GO:0016757">
    <property type="term" value="F:glycosyltransferase activity"/>
    <property type="evidence" value="ECO:0007669"/>
    <property type="project" value="UniProtKB-KW"/>
</dbReference>
<reference evidence="6" key="2">
    <citation type="submission" date="2012-02" db="EMBL/GenBank/DDBJ databases">
        <title>Complete genome sequence of Blastococcus saxobsidens strain DD2.</title>
        <authorList>
            <person name="Genoscope."/>
        </authorList>
    </citation>
    <scope>NUCLEOTIDE SEQUENCE [LARGE SCALE GENOMIC DNA]</scope>
    <source>
        <strain evidence="6">DD2</strain>
    </source>
</reference>
<name>H6RSH7_BLASD</name>
<dbReference type="Pfam" id="PF13439">
    <property type="entry name" value="Glyco_transf_4"/>
    <property type="match status" value="1"/>
</dbReference>
<dbReference type="CDD" id="cd03801">
    <property type="entry name" value="GT4_PimA-like"/>
    <property type="match status" value="1"/>
</dbReference>
<reference evidence="5 6" key="1">
    <citation type="journal article" date="2012" name="J. Bacteriol.">
        <title>Genome Sequence of Blastococcus saxobsidens DD2, a Stone-Inhabiting Bacterium.</title>
        <authorList>
            <person name="Chouaia B."/>
            <person name="Crotti E."/>
            <person name="Brusetti L."/>
            <person name="Daffonchio D."/>
            <person name="Essoussi I."/>
            <person name="Nouioui I."/>
            <person name="Sbissi I."/>
            <person name="Ghodhbane-Gtari F."/>
            <person name="Gtari M."/>
            <person name="Vacherie B."/>
            <person name="Barbe V."/>
            <person name="Medigue C."/>
            <person name="Gury J."/>
            <person name="Pujic P."/>
            <person name="Normand P."/>
        </authorList>
    </citation>
    <scope>NUCLEOTIDE SEQUENCE [LARGE SCALE GENOMIC DNA]</scope>
    <source>
        <strain evidence="5 6">DD2</strain>
    </source>
</reference>
<dbReference type="EC" id="2.4.1.-" evidence="5"/>
<dbReference type="OrthoDB" id="8878585at2"/>
<evidence type="ECO:0000256" key="2">
    <source>
        <dbReference type="ARBA" id="ARBA00022679"/>
    </source>
</evidence>
<dbReference type="Gene3D" id="3.40.50.2000">
    <property type="entry name" value="Glycogen Phosphorylase B"/>
    <property type="match status" value="2"/>
</dbReference>